<dbReference type="InterPro" id="IPR029058">
    <property type="entry name" value="AB_hydrolase_fold"/>
</dbReference>
<keyword evidence="2" id="KW-0378">Hydrolase</keyword>
<protein>
    <submittedName>
        <fullName evidence="2">Alpha/beta hydrolase</fullName>
    </submittedName>
</protein>
<accession>A0ABT2X971</accession>
<dbReference type="SUPFAM" id="SSF53474">
    <property type="entry name" value="alpha/beta-Hydrolases"/>
    <property type="match status" value="1"/>
</dbReference>
<reference evidence="2 3" key="1">
    <citation type="submission" date="2022-10" db="EMBL/GenBank/DDBJ databases">
        <title>Defluviimonas sp. nov., isolated from ocean surface sediments.</title>
        <authorList>
            <person name="He W."/>
            <person name="Wang L."/>
            <person name="Zhang D.-F."/>
        </authorList>
    </citation>
    <scope>NUCLEOTIDE SEQUENCE [LARGE SCALE GENOMIC DNA]</scope>
    <source>
        <strain evidence="2 3">WL0024</strain>
    </source>
</reference>
<comment type="caution">
    <text evidence="2">The sequence shown here is derived from an EMBL/GenBank/DDBJ whole genome shotgun (WGS) entry which is preliminary data.</text>
</comment>
<evidence type="ECO:0000313" key="3">
    <source>
        <dbReference type="Proteomes" id="UP001209535"/>
    </source>
</evidence>
<keyword evidence="3" id="KW-1185">Reference proteome</keyword>
<dbReference type="GO" id="GO:0016787">
    <property type="term" value="F:hydrolase activity"/>
    <property type="evidence" value="ECO:0007669"/>
    <property type="project" value="UniProtKB-KW"/>
</dbReference>
<sequence>MLIGACYGALLLAAFVFQSRLVYFPNVPTRAVGPDPDSIGLAFRRLDILTEDRVSLVAWHVPASDPRGTVLFFHGNAGDISHRLESLRHFNELGLATLIFDYRGYGQSAGEISEAGIYRDADAVWRHLTEEMGTPPDRIVLFGRSLGAAVAAYVAGRQKPGALILESGFVSLPDLGAGIYPWLPVRWLARIRFPAAEFLQSATCPVLVIHSRDDEIIPFKQGVRLHAAARPPKEFLEIRGGHNDGFLVSEGRYLEGLDTFVAAALGE</sequence>
<proteinExistence type="predicted"/>
<dbReference type="Pfam" id="PF12146">
    <property type="entry name" value="Hydrolase_4"/>
    <property type="match status" value="1"/>
</dbReference>
<dbReference type="Proteomes" id="UP001209535">
    <property type="component" value="Unassembled WGS sequence"/>
</dbReference>
<dbReference type="PANTHER" id="PTHR12277:SF81">
    <property type="entry name" value="PROTEIN ABHD13"/>
    <property type="match status" value="1"/>
</dbReference>
<dbReference type="InterPro" id="IPR022742">
    <property type="entry name" value="Hydrolase_4"/>
</dbReference>
<feature type="domain" description="Serine aminopeptidase S33" evidence="1">
    <location>
        <begin position="65"/>
        <end position="182"/>
    </location>
</feature>
<dbReference type="RefSeq" id="WP_263340675.1">
    <property type="nucleotide sequence ID" value="NZ_JAOVQO010000033.1"/>
</dbReference>
<evidence type="ECO:0000259" key="1">
    <source>
        <dbReference type="Pfam" id="PF12146"/>
    </source>
</evidence>
<name>A0ABT2X971_9RHOB</name>
<organism evidence="2 3">
    <name type="scientific">Albidovulum salinarum</name>
    <dbReference type="NCBI Taxonomy" id="2984153"/>
    <lineage>
        <taxon>Bacteria</taxon>
        <taxon>Pseudomonadati</taxon>
        <taxon>Pseudomonadota</taxon>
        <taxon>Alphaproteobacteria</taxon>
        <taxon>Rhodobacterales</taxon>
        <taxon>Paracoccaceae</taxon>
        <taxon>Albidovulum</taxon>
    </lineage>
</organism>
<evidence type="ECO:0000313" key="2">
    <source>
        <dbReference type="EMBL" id="MCU9850496.1"/>
    </source>
</evidence>
<dbReference type="EMBL" id="JAOVQO010000033">
    <property type="protein sequence ID" value="MCU9850496.1"/>
    <property type="molecule type" value="Genomic_DNA"/>
</dbReference>
<dbReference type="PANTHER" id="PTHR12277">
    <property type="entry name" value="ALPHA/BETA HYDROLASE DOMAIN-CONTAINING PROTEIN"/>
    <property type="match status" value="1"/>
</dbReference>
<dbReference type="Gene3D" id="3.40.50.1820">
    <property type="entry name" value="alpha/beta hydrolase"/>
    <property type="match status" value="1"/>
</dbReference>
<gene>
    <name evidence="2" type="ORF">OEZ60_21150</name>
</gene>